<evidence type="ECO:0000256" key="5">
    <source>
        <dbReference type="ARBA" id="ARBA00022837"/>
    </source>
</evidence>
<dbReference type="InterPro" id="IPR006626">
    <property type="entry name" value="PbH1"/>
</dbReference>
<dbReference type="SMART" id="SM00042">
    <property type="entry name" value="CUB"/>
    <property type="match status" value="1"/>
</dbReference>
<dbReference type="SUPFAM" id="SSF49478">
    <property type="entry name" value="Cna protein B-type domain"/>
    <property type="match status" value="1"/>
</dbReference>
<keyword evidence="5" id="KW-0106">Calcium</keyword>
<dbReference type="Pfam" id="PF17210">
    <property type="entry name" value="SdrD_B"/>
    <property type="match status" value="1"/>
</dbReference>
<dbReference type="SMART" id="SM00710">
    <property type="entry name" value="PbH1"/>
    <property type="match status" value="10"/>
</dbReference>
<feature type="signal peptide" evidence="7">
    <location>
        <begin position="1"/>
        <end position="24"/>
    </location>
</feature>
<dbReference type="EMBL" id="SGXE01000005">
    <property type="protein sequence ID" value="RZS91953.1"/>
    <property type="molecule type" value="Genomic_DNA"/>
</dbReference>
<dbReference type="PROSITE" id="PS01180">
    <property type="entry name" value="CUB"/>
    <property type="match status" value="1"/>
</dbReference>
<dbReference type="InterPro" id="IPR012334">
    <property type="entry name" value="Pectin_lyas_fold"/>
</dbReference>
<dbReference type="InterPro" id="IPR000859">
    <property type="entry name" value="CUB_dom"/>
</dbReference>
<dbReference type="RefSeq" id="WP_242610750.1">
    <property type="nucleotide sequence ID" value="NZ_SGXE01000005.1"/>
</dbReference>
<dbReference type="Proteomes" id="UP000292262">
    <property type="component" value="Unassembled WGS sequence"/>
</dbReference>
<dbReference type="Gene3D" id="2.60.40.2030">
    <property type="match status" value="1"/>
</dbReference>
<proteinExistence type="predicted"/>
<evidence type="ECO:0000256" key="7">
    <source>
        <dbReference type="SAM" id="SignalP"/>
    </source>
</evidence>
<dbReference type="InterPro" id="IPR039448">
    <property type="entry name" value="Beta_helix"/>
</dbReference>
<evidence type="ECO:0000313" key="10">
    <source>
        <dbReference type="Proteomes" id="UP000292262"/>
    </source>
</evidence>
<name>A0A4Q7NX64_9FLAO</name>
<dbReference type="InterPro" id="IPR033764">
    <property type="entry name" value="Sdr_B"/>
</dbReference>
<dbReference type="Pfam" id="PF00431">
    <property type="entry name" value="CUB"/>
    <property type="match status" value="1"/>
</dbReference>
<sequence length="1376" mass="144052">MIKNTKHILGTMLLIALCAMSGYSQDTFRDNFNTVSYSNNNGTQTFSSNWVEINETTNPNGGNIRIDQNWLRFRGLNDRSISRGLNLSAYNYVVLTLDYARTNGDEILDIQLWNNNTSSYETIASTGAGTGSISYILSPEYISTNSSIQIVTGSGTWNNPETVYLDNITFSATTDYVINDGVTATTCGGAFLDTGFESGNYQNNESITYTICPDTPGTYIDLNFTSFDVETFYDGLSIYQGNDTSTLIDRYDNGNIPGRIISSDPSGCLTFQFASDGSVTGSGWEAAISCNNSIITINDISVNESDGSANLTVTYNGVSTTPFSVDFTTADNTAFAAADYTTTNGTLNFTGTPSETRTITIPIINDTFLESDETFFVNLSNLSGSSTTIADNQGIVTINDDPGDTPIPVNEPLTLFEQFNGYIDYTTAGGTLRTSSTNPCAITTTSSASLTAAIPNTATIEKAYLLWSHSGANPDNAVTFEGQSVVANWINEATVTVGGGLTFFGMGSDVTDIINAISDPTSNVFDFSDLNIDNTNNINDYCTTSTVLGGWSLMIFYSDPSLPAASIRMYQGFDPQAGTASSGVTTSYTLDGFFAIGAAGAKTSVLSWEGDEGLNNSESLTVTTGSGTFSLAGDGNNDGSSTINPFNSTIFNNTATPTINNSNVYGLDFDTYDVAPFISTGDNSLTTNVGVGQDLVILNSVLLKVPGNLITGTVFEDINYPGGSGRDLSTSAGIPIAGVTVELYDNTNTLIETTTTDTAGQYLFGGMPNGDYNVRVVNGTVTSTRGGGASCSNCIGVQTFRAAYVGGSVTAITDEVGGATPSAADVGTGTFTGAQSVSPITITNDGAVGIDFGFNFNTIVNTNASGQGSLEQFIVNANNLDQTGLDIEANSIFDPAAGEDVSIFMIPTSSDPLGRTTDPNYNASGYLAINQPNGDELSVITADGTHIDGRTQTAYSGDTNSGTIGQGGSSVGVGGTTLPSYNLPEIQLFGERGDVLQLEGSNTVIRGIALYAANRTGIQQNDGTNNLIIENLIGVDATGNVGAVPSTTYIDQGIEVTDGSITIDSNYIASNSDYGVIVDGGTSTTIQNNHFINNGYRACEYNVYLSNGSGIVIQQNLIENSEATGIFDEVGYVTIDENSITGSGANTNGGCSALSGIRLTENNTAITNNIIYANAGAGIVLEGNNKSGNLLSQNSIYGNGTTTAALGIDLANDGVTLNDTGDGDNGPNGRLNFPVFEAVTVSGNTLKLTGWSRPGATIEIFLTDISQGTATVGDNQLGLTQDYGEGQIFLGTVVEGSTDDTDNTVSNYNDADGNTDNTNRFNFSITIPPSTLSVGDTVTATATIANSTSEFANTHAIGAATVITNRKITYRVRPEN</sequence>
<feature type="domain" description="CUB" evidence="8">
    <location>
        <begin position="179"/>
        <end position="291"/>
    </location>
</feature>
<evidence type="ECO:0000256" key="3">
    <source>
        <dbReference type="ARBA" id="ARBA00022729"/>
    </source>
</evidence>
<comment type="caution">
    <text evidence="9">The sequence shown here is derived from an EMBL/GenBank/DDBJ whole genome shotgun (WGS) entry which is preliminary data.</text>
</comment>
<protein>
    <submittedName>
        <fullName evidence="9">CUB-like protein</fullName>
    </submittedName>
</protein>
<dbReference type="CDD" id="cd00041">
    <property type="entry name" value="CUB"/>
    <property type="match status" value="1"/>
</dbReference>
<dbReference type="SUPFAM" id="SSF49854">
    <property type="entry name" value="Spermadhesin, CUB domain"/>
    <property type="match status" value="1"/>
</dbReference>
<comment type="subcellular location">
    <subcellularLocation>
        <location evidence="1">Secreted</location>
    </subcellularLocation>
</comment>
<feature type="chain" id="PRO_5020733470" evidence="7">
    <location>
        <begin position="25"/>
        <end position="1376"/>
    </location>
</feature>
<evidence type="ECO:0000256" key="4">
    <source>
        <dbReference type="ARBA" id="ARBA00022737"/>
    </source>
</evidence>
<evidence type="ECO:0000259" key="8">
    <source>
        <dbReference type="PROSITE" id="PS01180"/>
    </source>
</evidence>
<dbReference type="Gene3D" id="2.160.20.10">
    <property type="entry name" value="Single-stranded right-handed beta-helix, Pectin lyase-like"/>
    <property type="match status" value="1"/>
</dbReference>
<dbReference type="SMART" id="SM00237">
    <property type="entry name" value="Calx_beta"/>
    <property type="match status" value="1"/>
</dbReference>
<dbReference type="GO" id="GO:0007154">
    <property type="term" value="P:cell communication"/>
    <property type="evidence" value="ECO:0007669"/>
    <property type="project" value="InterPro"/>
</dbReference>
<dbReference type="InterPro" id="IPR013783">
    <property type="entry name" value="Ig-like_fold"/>
</dbReference>
<organism evidence="9 10">
    <name type="scientific">Aquimarina brevivitae</name>
    <dbReference type="NCBI Taxonomy" id="323412"/>
    <lineage>
        <taxon>Bacteria</taxon>
        <taxon>Pseudomonadati</taxon>
        <taxon>Bacteroidota</taxon>
        <taxon>Flavobacteriia</taxon>
        <taxon>Flavobacteriales</taxon>
        <taxon>Flavobacteriaceae</taxon>
        <taxon>Aquimarina</taxon>
    </lineage>
</organism>
<gene>
    <name evidence="9" type="ORF">EV197_3060</name>
</gene>
<evidence type="ECO:0000313" key="9">
    <source>
        <dbReference type="EMBL" id="RZS91953.1"/>
    </source>
</evidence>
<dbReference type="InterPro" id="IPR035914">
    <property type="entry name" value="Sperma_CUB_dom_sf"/>
</dbReference>
<keyword evidence="4" id="KW-0677">Repeat</keyword>
<dbReference type="InterPro" id="IPR038081">
    <property type="entry name" value="CalX-like_sf"/>
</dbReference>
<dbReference type="InterPro" id="IPR011050">
    <property type="entry name" value="Pectin_lyase_fold/virulence"/>
</dbReference>
<keyword evidence="2" id="KW-0964">Secreted</keyword>
<keyword evidence="10" id="KW-1185">Reference proteome</keyword>
<dbReference type="GO" id="GO:0005576">
    <property type="term" value="C:extracellular region"/>
    <property type="evidence" value="ECO:0007669"/>
    <property type="project" value="UniProtKB-SubCell"/>
</dbReference>
<dbReference type="GO" id="GO:0016020">
    <property type="term" value="C:membrane"/>
    <property type="evidence" value="ECO:0007669"/>
    <property type="project" value="InterPro"/>
</dbReference>
<dbReference type="Gene3D" id="2.60.40.10">
    <property type="entry name" value="Immunoglobulins"/>
    <property type="match status" value="1"/>
</dbReference>
<reference evidence="9 10" key="1">
    <citation type="submission" date="2019-02" db="EMBL/GenBank/DDBJ databases">
        <title>Genomic Encyclopedia of Type Strains, Phase IV (KMG-IV): sequencing the most valuable type-strain genomes for metagenomic binning, comparative biology and taxonomic classification.</title>
        <authorList>
            <person name="Goeker M."/>
        </authorList>
    </citation>
    <scope>NUCLEOTIDE SEQUENCE [LARGE SCALE GENOMIC DNA]</scope>
    <source>
        <strain evidence="9 10">DSM 17196</strain>
    </source>
</reference>
<dbReference type="Pfam" id="PF03160">
    <property type="entry name" value="Calx-beta"/>
    <property type="match status" value="1"/>
</dbReference>
<dbReference type="SUPFAM" id="SSF141072">
    <property type="entry name" value="CalX-like"/>
    <property type="match status" value="1"/>
</dbReference>
<accession>A0A4Q7NX64</accession>
<dbReference type="Gene3D" id="2.60.120.290">
    <property type="entry name" value="Spermadhesin, CUB domain"/>
    <property type="match status" value="1"/>
</dbReference>
<evidence type="ECO:0000256" key="6">
    <source>
        <dbReference type="ARBA" id="ARBA00023157"/>
    </source>
</evidence>
<dbReference type="SUPFAM" id="SSF51126">
    <property type="entry name" value="Pectin lyase-like"/>
    <property type="match status" value="1"/>
</dbReference>
<keyword evidence="3 7" id="KW-0732">Signal</keyword>
<dbReference type="InterPro" id="IPR003644">
    <property type="entry name" value="Calx_beta"/>
</dbReference>
<evidence type="ECO:0000256" key="2">
    <source>
        <dbReference type="ARBA" id="ARBA00022525"/>
    </source>
</evidence>
<dbReference type="Pfam" id="PF13229">
    <property type="entry name" value="Beta_helix"/>
    <property type="match status" value="1"/>
</dbReference>
<evidence type="ECO:0000256" key="1">
    <source>
        <dbReference type="ARBA" id="ARBA00004613"/>
    </source>
</evidence>
<keyword evidence="6" id="KW-1015">Disulfide bond</keyword>